<reference evidence="3" key="1">
    <citation type="submission" date="2018-06" db="EMBL/GenBank/DDBJ databases">
        <authorList>
            <person name="Guldener U."/>
        </authorList>
    </citation>
    <scope>NUCLEOTIDE SEQUENCE [LARGE SCALE GENOMIC DNA]</scope>
    <source>
        <strain evidence="3">UTAD17</strain>
    </source>
</reference>
<dbReference type="PROSITE" id="PS51834">
    <property type="entry name" value="DENN_FLCN_SMCR8"/>
    <property type="match status" value="1"/>
</dbReference>
<evidence type="ECO:0000313" key="2">
    <source>
        <dbReference type="EMBL" id="SSD59207.1"/>
    </source>
</evidence>
<gene>
    <name evidence="2" type="ORF">SCODWIG_00968</name>
</gene>
<dbReference type="GO" id="GO:0005829">
    <property type="term" value="C:cytosol"/>
    <property type="evidence" value="ECO:0007669"/>
    <property type="project" value="TreeGrafter"/>
</dbReference>
<dbReference type="GO" id="GO:0005096">
    <property type="term" value="F:GTPase activator activity"/>
    <property type="evidence" value="ECO:0007669"/>
    <property type="project" value="InterPro"/>
</dbReference>
<dbReference type="InterPro" id="IPR037521">
    <property type="entry name" value="FLCN/SMCR8_DENN"/>
</dbReference>
<feature type="domain" description="UDENN FLCN/SMCR8-type" evidence="1">
    <location>
        <begin position="70"/>
        <end position="254"/>
    </location>
</feature>
<dbReference type="InterPro" id="IPR037520">
    <property type="entry name" value="Folliculin/SMCR8_longin"/>
</dbReference>
<dbReference type="VEuPathDB" id="FungiDB:SCODWIG_00968"/>
<dbReference type="Proteomes" id="UP000262825">
    <property type="component" value="Unassembled WGS sequence"/>
</dbReference>
<dbReference type="PANTHER" id="PTHR31441">
    <property type="entry name" value="FOLLICULIN FAMILY MEMBER"/>
    <property type="match status" value="1"/>
</dbReference>
<protein>
    <submittedName>
        <fullName evidence="2">Related to Protein LST7</fullName>
    </submittedName>
</protein>
<keyword evidence="3" id="KW-1185">Reference proteome</keyword>
<proteinExistence type="predicted"/>
<dbReference type="PANTHER" id="PTHR31441:SF2">
    <property type="entry name" value="FOLLICULIN"/>
    <property type="match status" value="1"/>
</dbReference>
<dbReference type="GO" id="GO:1904263">
    <property type="term" value="P:positive regulation of TORC1 signaling"/>
    <property type="evidence" value="ECO:0007669"/>
    <property type="project" value="TreeGrafter"/>
</dbReference>
<evidence type="ECO:0000259" key="1">
    <source>
        <dbReference type="PROSITE" id="PS51834"/>
    </source>
</evidence>
<dbReference type="Pfam" id="PF11704">
    <property type="entry name" value="Folliculin"/>
    <property type="match status" value="1"/>
</dbReference>
<dbReference type="OrthoDB" id="5599713at2759"/>
<evidence type="ECO:0000313" key="3">
    <source>
        <dbReference type="Proteomes" id="UP000262825"/>
    </source>
</evidence>
<dbReference type="InterPro" id="IPR021713">
    <property type="entry name" value="Folliculin"/>
</dbReference>
<accession>A0A376B3F7</accession>
<name>A0A376B3F7_9ASCO</name>
<organism evidence="2 3">
    <name type="scientific">Saccharomycodes ludwigii</name>
    <dbReference type="NCBI Taxonomy" id="36035"/>
    <lineage>
        <taxon>Eukaryota</taxon>
        <taxon>Fungi</taxon>
        <taxon>Dikarya</taxon>
        <taxon>Ascomycota</taxon>
        <taxon>Saccharomycotina</taxon>
        <taxon>Saccharomycetes</taxon>
        <taxon>Saccharomycodales</taxon>
        <taxon>Saccharomycodaceae</taxon>
        <taxon>Saccharomycodes</taxon>
    </lineage>
</organism>
<sequence>MMHSLTEDISLNSFITLAHFCDKHGPKVIQITQVARNNNDMESLLLPDYPTDSYCDSCLIKFPEVKDKNVKLRSMKSKFESTGSDNHEDTHLYISTQYSATRFQLLSSIIKKIFSEETMLYNESPLCFYDNERGLNISLGFKLQDGHSRGNERRYCLIFSITNTSQKLCSDIMNRHWDFILTAFNKEVSYIKELRKKVIDKQLNENRDNPLISMGSYLRGNSLKIPKNLTELTGDRLFFMKLHKWNTYMLSNIC</sequence>
<dbReference type="EMBL" id="UFAJ01000106">
    <property type="protein sequence ID" value="SSD59207.1"/>
    <property type="molecule type" value="Genomic_DNA"/>
</dbReference>
<dbReference type="AlphaFoldDB" id="A0A376B3F7"/>